<dbReference type="EMBL" id="LAZR01001831">
    <property type="protein sequence ID" value="KKN38411.1"/>
    <property type="molecule type" value="Genomic_DNA"/>
</dbReference>
<keyword evidence="1" id="KW-0560">Oxidoreductase</keyword>
<sequence length="326" mass="37432">MKYVRLGKTGLEVSRICLGMMSFGNKREWELEMDEARPIVNKALDLGINFFDTANIYSVGRSEEITGELLKDSRDDVIIATKVFFSSSGIRTRRTPNQIGLSRKIIRREIRESLKRLDMDYVDLYQIHRLDPMPIEEILRSLNHLIDEGKVLHIGASSMFAWQFAKSLWVADKLGLEPFRTMQNHYNLIYREEEREMMPLCKDQGIGVIPWSPLARGFLSGRYSRTKEPDSPRFRSDPNLKNRYFSQADFNVLEAVVELARNKGVSPSQIALAWMFSKDYVSSLILGTTKAEHVEQAVEALDIKLSDDEIKSVEDPYKPHSIIGHS</sequence>
<proteinExistence type="predicted"/>
<dbReference type="SUPFAM" id="SSF51430">
    <property type="entry name" value="NAD(P)-linked oxidoreductase"/>
    <property type="match status" value="1"/>
</dbReference>
<accession>A0A0F9SNE0</accession>
<dbReference type="FunFam" id="3.20.20.100:FF:000004">
    <property type="entry name" value="Oxidoreductase, aldo/keto reductase"/>
    <property type="match status" value="1"/>
</dbReference>
<name>A0A0F9SNE0_9ZZZZ</name>
<dbReference type="GO" id="GO:0016491">
    <property type="term" value="F:oxidoreductase activity"/>
    <property type="evidence" value="ECO:0007669"/>
    <property type="project" value="UniProtKB-KW"/>
</dbReference>
<dbReference type="InterPro" id="IPR036812">
    <property type="entry name" value="NAD(P)_OxRdtase_dom_sf"/>
</dbReference>
<evidence type="ECO:0000313" key="3">
    <source>
        <dbReference type="EMBL" id="KKN38411.1"/>
    </source>
</evidence>
<evidence type="ECO:0000259" key="2">
    <source>
        <dbReference type="Pfam" id="PF00248"/>
    </source>
</evidence>
<organism evidence="3">
    <name type="scientific">marine sediment metagenome</name>
    <dbReference type="NCBI Taxonomy" id="412755"/>
    <lineage>
        <taxon>unclassified sequences</taxon>
        <taxon>metagenomes</taxon>
        <taxon>ecological metagenomes</taxon>
    </lineage>
</organism>
<protein>
    <recommendedName>
        <fullName evidence="2">NADP-dependent oxidoreductase domain-containing protein</fullName>
    </recommendedName>
</protein>
<dbReference type="CDD" id="cd19079">
    <property type="entry name" value="AKR_EcYajO-like"/>
    <property type="match status" value="1"/>
</dbReference>
<dbReference type="Gene3D" id="3.20.20.100">
    <property type="entry name" value="NADP-dependent oxidoreductase domain"/>
    <property type="match status" value="1"/>
</dbReference>
<gene>
    <name evidence="3" type="ORF">LCGC14_0753650</name>
</gene>
<feature type="domain" description="NADP-dependent oxidoreductase" evidence="2">
    <location>
        <begin position="15"/>
        <end position="314"/>
    </location>
</feature>
<evidence type="ECO:0000256" key="1">
    <source>
        <dbReference type="ARBA" id="ARBA00023002"/>
    </source>
</evidence>
<dbReference type="InterPro" id="IPR050523">
    <property type="entry name" value="AKR_Detox_Biosynth"/>
</dbReference>
<dbReference type="Pfam" id="PF00248">
    <property type="entry name" value="Aldo_ket_red"/>
    <property type="match status" value="1"/>
</dbReference>
<comment type="caution">
    <text evidence="3">The sequence shown here is derived from an EMBL/GenBank/DDBJ whole genome shotgun (WGS) entry which is preliminary data.</text>
</comment>
<dbReference type="AlphaFoldDB" id="A0A0F9SNE0"/>
<dbReference type="PANTHER" id="PTHR43364:SF4">
    <property type="entry name" value="NAD(P)-LINKED OXIDOREDUCTASE SUPERFAMILY PROTEIN"/>
    <property type="match status" value="1"/>
</dbReference>
<dbReference type="InterPro" id="IPR023210">
    <property type="entry name" value="NADP_OxRdtase_dom"/>
</dbReference>
<reference evidence="3" key="1">
    <citation type="journal article" date="2015" name="Nature">
        <title>Complex archaea that bridge the gap between prokaryotes and eukaryotes.</title>
        <authorList>
            <person name="Spang A."/>
            <person name="Saw J.H."/>
            <person name="Jorgensen S.L."/>
            <person name="Zaremba-Niedzwiedzka K."/>
            <person name="Martijn J."/>
            <person name="Lind A.E."/>
            <person name="van Eijk R."/>
            <person name="Schleper C."/>
            <person name="Guy L."/>
            <person name="Ettema T.J."/>
        </authorList>
    </citation>
    <scope>NUCLEOTIDE SEQUENCE</scope>
</reference>
<dbReference type="PANTHER" id="PTHR43364">
    <property type="entry name" value="NADH-SPECIFIC METHYLGLYOXAL REDUCTASE-RELATED"/>
    <property type="match status" value="1"/>
</dbReference>
<dbReference type="GO" id="GO:0005829">
    <property type="term" value="C:cytosol"/>
    <property type="evidence" value="ECO:0007669"/>
    <property type="project" value="UniProtKB-ARBA"/>
</dbReference>